<feature type="compositionally biased region" description="Low complexity" evidence="4">
    <location>
        <begin position="824"/>
        <end position="835"/>
    </location>
</feature>
<feature type="domain" description="TOG" evidence="5">
    <location>
        <begin position="1476"/>
        <end position="1715"/>
    </location>
</feature>
<evidence type="ECO:0000313" key="7">
    <source>
        <dbReference type="Proteomes" id="UP001530315"/>
    </source>
</evidence>
<gene>
    <name evidence="6" type="ORF">ACHAW5_010603</name>
</gene>
<keyword evidence="3" id="KW-0206">Cytoskeleton</keyword>
<dbReference type="EMBL" id="JALLAZ020001486">
    <property type="protein sequence ID" value="KAL3774149.1"/>
    <property type="molecule type" value="Genomic_DNA"/>
</dbReference>
<dbReference type="Pfam" id="PF21041">
    <property type="entry name" value="XMAP215_CLASP_TOG"/>
    <property type="match status" value="1"/>
</dbReference>
<feature type="compositionally biased region" description="Polar residues" evidence="4">
    <location>
        <begin position="375"/>
        <end position="393"/>
    </location>
</feature>
<dbReference type="InterPro" id="IPR045110">
    <property type="entry name" value="XMAP215"/>
</dbReference>
<feature type="region of interest" description="Disordered" evidence="4">
    <location>
        <begin position="551"/>
        <end position="586"/>
    </location>
</feature>
<keyword evidence="7" id="KW-1185">Reference proteome</keyword>
<feature type="region of interest" description="Disordered" evidence="4">
    <location>
        <begin position="657"/>
        <end position="684"/>
    </location>
</feature>
<organism evidence="6 7">
    <name type="scientific">Stephanodiscus triporus</name>
    <dbReference type="NCBI Taxonomy" id="2934178"/>
    <lineage>
        <taxon>Eukaryota</taxon>
        <taxon>Sar</taxon>
        <taxon>Stramenopiles</taxon>
        <taxon>Ochrophyta</taxon>
        <taxon>Bacillariophyta</taxon>
        <taxon>Coscinodiscophyceae</taxon>
        <taxon>Thalassiosirophycidae</taxon>
        <taxon>Stephanodiscales</taxon>
        <taxon>Stephanodiscaceae</taxon>
        <taxon>Stephanodiscus</taxon>
    </lineage>
</organism>
<dbReference type="Proteomes" id="UP001530315">
    <property type="component" value="Unassembled WGS sequence"/>
</dbReference>
<reference evidence="6 7" key="1">
    <citation type="submission" date="2024-10" db="EMBL/GenBank/DDBJ databases">
        <title>Updated reference genomes for cyclostephanoid diatoms.</title>
        <authorList>
            <person name="Roberts W.R."/>
            <person name="Alverson A.J."/>
        </authorList>
    </citation>
    <scope>NUCLEOTIDE SEQUENCE [LARGE SCALE GENOMIC DNA]</scope>
    <source>
        <strain evidence="6 7">AJA276-08</strain>
    </source>
</reference>
<evidence type="ECO:0000259" key="5">
    <source>
        <dbReference type="SMART" id="SM01349"/>
    </source>
</evidence>
<evidence type="ECO:0000313" key="6">
    <source>
        <dbReference type="EMBL" id="KAL3774149.1"/>
    </source>
</evidence>
<feature type="compositionally biased region" description="Polar residues" evidence="4">
    <location>
        <begin position="1396"/>
        <end position="1407"/>
    </location>
</feature>
<feature type="compositionally biased region" description="Polar residues" evidence="4">
    <location>
        <begin position="2347"/>
        <end position="2356"/>
    </location>
</feature>
<proteinExistence type="predicted"/>
<feature type="domain" description="TOG" evidence="5">
    <location>
        <begin position="1739"/>
        <end position="2004"/>
    </location>
</feature>
<feature type="region of interest" description="Disordered" evidence="4">
    <location>
        <begin position="45"/>
        <end position="66"/>
    </location>
</feature>
<feature type="region of interest" description="Disordered" evidence="4">
    <location>
        <begin position="1"/>
        <end position="30"/>
    </location>
</feature>
<feature type="region of interest" description="Disordered" evidence="4">
    <location>
        <begin position="193"/>
        <end position="212"/>
    </location>
</feature>
<feature type="region of interest" description="Disordered" evidence="4">
    <location>
        <begin position="220"/>
        <end position="241"/>
    </location>
</feature>
<feature type="region of interest" description="Disordered" evidence="4">
    <location>
        <begin position="1384"/>
        <end position="1429"/>
    </location>
</feature>
<protein>
    <recommendedName>
        <fullName evidence="5">TOG domain-containing protein</fullName>
    </recommendedName>
</protein>
<name>A0ABD3NF46_9STRA</name>
<dbReference type="SMART" id="SM01349">
    <property type="entry name" value="TOG"/>
    <property type="match status" value="4"/>
</dbReference>
<evidence type="ECO:0000256" key="2">
    <source>
        <dbReference type="ARBA" id="ARBA00022490"/>
    </source>
</evidence>
<feature type="compositionally biased region" description="Polar residues" evidence="4">
    <location>
        <begin position="669"/>
        <end position="682"/>
    </location>
</feature>
<feature type="region of interest" description="Disordered" evidence="4">
    <location>
        <begin position="2376"/>
        <end position="2396"/>
    </location>
</feature>
<comment type="subcellular location">
    <subcellularLocation>
        <location evidence="1">Cytoplasm</location>
        <location evidence="1">Cytoskeleton</location>
    </subcellularLocation>
</comment>
<dbReference type="PANTHER" id="PTHR12609">
    <property type="entry name" value="MICROTUBULE ASSOCIATED PROTEIN XMAP215"/>
    <property type="match status" value="1"/>
</dbReference>
<dbReference type="SUPFAM" id="SSF48371">
    <property type="entry name" value="ARM repeat"/>
    <property type="match status" value="2"/>
</dbReference>
<feature type="region of interest" description="Disordered" evidence="4">
    <location>
        <begin position="2341"/>
        <end position="2360"/>
    </location>
</feature>
<feature type="region of interest" description="Disordered" evidence="4">
    <location>
        <begin position="814"/>
        <end position="835"/>
    </location>
</feature>
<dbReference type="InterPro" id="IPR016024">
    <property type="entry name" value="ARM-type_fold"/>
</dbReference>
<sequence length="2859" mass="309052">MTSNGSNGEGGFRPPPNTYSGDRGGPAEDEALLAELRAISMKSSRSRFAECAANDDEDDSGNSNDIVDNGSVALRCDGNGDAALGPPAVAEEDLRIADHKRENEMGDGKSASFEMGKTSILPVESARYDGVGAVDDIAGASSVEATNDSTVEGGGGFHSTLPNTFTGDRGGDALDDDLFAELKAISIRSSSGNRFDNDGKDYDGPPADNLGIEGRTTERIVPLPPLGSGESNDNTDMKSRPLLPWKKRGAKEKSDANDDMEIVIAAPPAPVANATHMAIFLKEEVESKEFATQYSSKAGILKSDEQTEKSTIIEEAISAAMLVKKQGIQSNLPKTFVGDRGGSAEDADLLAELRAISNKSSSSNRFDGDNDDSRTSFTCDDSDTLVTTKSKTTNHGKEKQTRPLPPWKQMSAKKKAMMNDDMNIASVTVPLDPFENVMLDESENDVAANIGHTHALMEKSTSLDCKKKNDVENVDASKSVPPWKRKGAKMKCVANDNVDIVIAAPPAPSKANDEVDDDEAFFPNITSADLVNHCKDDDEVNTASLIINTGNANKSSTSAAEKPWKKPSDPENKNMRPLPPWKQKTAAKNSEVNIVITTPPAACDVSDPKNVAFALENVPPAAVSVNLPSTFKGDRGGSAEDEELLAELRAISMKSSNRFAGDGDENKVNIPTGNDTMKSMNGENDDSVVLSSIKSTEVSLAEKSSMPLPPWKRKGAKKTTVGNNLDVVSIGPPAPAEDRDGISNKQSHTMTMAENSNDGGIFQRPPANTFTGDRGGNAEDEELLAELRAISMKSAKNRFAGDENDVSAIQSRVEGQDIDPKPASKPSGSPSSVPALPMMLHGTLASSQGDRLGPPISNNEDEITITLEGLDESLKSSNWQMRKASYVFLNERMRSLLIGSDPMNLLNSRGVYPLLDQAITHALKDKNAGALDAALTLSFTYADTCQGACADDAASQIMISLLKGPAFSSTRSSTLSSTEELVLKLIEIAPDGSSSIQDIIDLIQVHGLKSVKPKVVIFSAKLILKAVQTFGASVLPITALKASSESLVAHSNAQAREIGMQLLAEVCRALGSKGPLQSLVDKLKNAQQSQLDSLLEMSATVPSRSLRRNKGKPVSIDSPEEALAALKKSQEEDEARRLASRPAINLFQVLPQTCYNEKIKLGKWSEKVAALDALIGAGGEQPFKLCQSVDYTQLIKELKQLLSHTHFAVCSKALAAFGMLAEGVGEQLLSNMRPLISVFLALFKDKKVINAVASCLDKMFANVFSFEHLLDSKDSLPSSIDEKKQKNALVRKNCLEYLTRCIQSSGTYGTRGGITAQYANDISKLACESLTDSDADTRKAGADVLLALLNSKDEIIVSATKNITSSLQTTNPRALKSLMLATNLGDAPSRPRSAPNELSTKAASQKNSSERSNKVTKSADNNIGPPRPISGPCVSADNADENLLPSFEDSVENLSALDIPKWGDDIDNEGILAGIQYSSNSQRNSEIHTIVASNWKARVAALNQLADFYRNADGEKALLHILSLFVVVRDCTKFFKDLSNFNVAKAMLELFTVVFGIYSASARAPDGVLYIAASILAVEKIGDKKLYGAASSCLHSICIVKDPQRVLAITVKTIGDVKSPLAHEAFLGWFKKFCLDFGAASLSKGVQDSLLWILKECESNNLKVREAALDVIGEMHSQLGPVLQAFIKSKDIQSSTMSLIEKVISDYPHDTKAQPTKRMLRCITLTVSKNAATQPNSSSILSIPTTDLVSSLKSDYLSRLNSTEGKVAWKIRRDALEEIKVNVDKCGGLIATDGSSFPPLKQLFSALGSRLNDSQSNLKPVAATLIGTILSHVDDDSQAKLGRSIFVALLSAAMNDMKKTMREAALSALSKGTERPKQNGGGTNLVAIESLIICLESALSDAALKSSGLPDVLTFLSDKLDLLYSEKTESNSILVHTQLAKVIVNCLLSSKSETRSATDKLLSTCIKSGIVPMEDIDNEIRKLLPAQQRTVRSIIPKISQQDQELVDSFRQASSRASKPIRPMSSSQPPVRQMIEKSNQPIRPSSSSQQPIRRIIAKSNQVPDEANPLHCSTAKSTKEQRLSILSRGDHWPEYPEEPSGTATLQTVCKSWSQLISTSSIQVLFPNGGIRSHEDAVGGCELLSRSIEYSDSILLQLDLIFKWTACALFSRDHTSGLRSLLSMLQLLLRRLRELSYVMQDAEATVLLPSLFEKAGVAKSQFRDQFLDVLSFMRSGELYPLQRYGSVICMTVIAKSKSSRARSLAASECSSCVKAVGTAAVGRKGVEALGKALSLEKVIDIRMSYLDLFECVVQKSSLERILELCVGDSITEKTKDMIIDRCSKRPSTAPVPNNSQPVHQNDLKQLRLRTPSRKTVTRTSCVSPWASNGSSDQPLSSSAVTETLKSRLQRLRDENHTGESLPCLAPKPSTEIEVLDIYTNTLNDIRAMINDNVISENGLQAIHRLCLTAKNTPVKSLNASQIDLFVEMLANVLKFAFVHAGGEAALPCPLIEKTVDALTYVFRTPEYSSGISQHSLECCLREAVHALLDDRLDASKGAKADGTGMIVKAINKLAMRAVASPPRETSLLALLSLQRSTVSSPNGNEARASRVYTKLFHRLMKDEHEKSPTNLLGDVELDLLLYSLDWLLQTVEEIRLVGESYELFKNAEDMSKDLMTELVKCRGDSVRNALSQLELPDGGLVDKLLVECEHKLGLRPPQFVSVNESGFNQGAIGNSESKKARFAELVNNFAEAEEGSDKQIALIALIDFKKENDIDLEASLSHLSPHFKEFILDQVGKASKENSIGDTMGSFNERMRNLRLKVGEDQVEPPVADKAASLRARLEALKHSSAGVAVGEVVVGKS</sequence>
<evidence type="ECO:0000256" key="4">
    <source>
        <dbReference type="SAM" id="MobiDB-lite"/>
    </source>
</evidence>
<dbReference type="Gene3D" id="1.25.10.10">
    <property type="entry name" value="Leucine-rich Repeat Variant"/>
    <property type="match status" value="5"/>
</dbReference>
<dbReference type="InterPro" id="IPR011989">
    <property type="entry name" value="ARM-like"/>
</dbReference>
<dbReference type="InterPro" id="IPR048491">
    <property type="entry name" value="XMAP215_CLASP_TOG"/>
</dbReference>
<dbReference type="InterPro" id="IPR034085">
    <property type="entry name" value="TOG"/>
</dbReference>
<feature type="region of interest" description="Disordered" evidence="4">
    <location>
        <begin position="360"/>
        <end position="405"/>
    </location>
</feature>
<comment type="caution">
    <text evidence="6">The sequence shown here is derived from an EMBL/GenBank/DDBJ whole genome shotgun (WGS) entry which is preliminary data.</text>
</comment>
<feature type="domain" description="TOG" evidence="5">
    <location>
        <begin position="1134"/>
        <end position="1373"/>
    </location>
</feature>
<feature type="compositionally biased region" description="Basic and acidic residues" evidence="4">
    <location>
        <begin position="562"/>
        <end position="574"/>
    </location>
</feature>
<feature type="domain" description="TOG" evidence="5">
    <location>
        <begin position="855"/>
        <end position="1103"/>
    </location>
</feature>
<evidence type="ECO:0000256" key="3">
    <source>
        <dbReference type="ARBA" id="ARBA00023212"/>
    </source>
</evidence>
<accession>A0ABD3NF46</accession>
<keyword evidence="2" id="KW-0963">Cytoplasm</keyword>
<evidence type="ECO:0000256" key="1">
    <source>
        <dbReference type="ARBA" id="ARBA00004245"/>
    </source>
</evidence>
<dbReference type="GO" id="GO:0005856">
    <property type="term" value="C:cytoskeleton"/>
    <property type="evidence" value="ECO:0007669"/>
    <property type="project" value="UniProtKB-SubCell"/>
</dbReference>